<reference evidence="7 8" key="1">
    <citation type="journal article" date="2013" name="Mar. Genomics">
        <title>Expression of sulfatases in Rhodopirellula baltica and the diversity of sulfatases in the genus Rhodopirellula.</title>
        <authorList>
            <person name="Wegner C.E."/>
            <person name="Richter-Heitmann T."/>
            <person name="Klindworth A."/>
            <person name="Klockow C."/>
            <person name="Richter M."/>
            <person name="Achstetter T."/>
            <person name="Glockner F.O."/>
            <person name="Harder J."/>
        </authorList>
    </citation>
    <scope>NUCLEOTIDE SEQUENCE [LARGE SCALE GENOMIC DNA]</scope>
    <source>
        <strain evidence="7 8">SM41</strain>
    </source>
</reference>
<evidence type="ECO:0000313" key="7">
    <source>
        <dbReference type="EMBL" id="EMI52282.1"/>
    </source>
</evidence>
<name>M5TSW4_9BACT</name>
<comment type="similarity">
    <text evidence="1">Belongs to the sulfatase family.</text>
</comment>
<dbReference type="GO" id="GO:0004065">
    <property type="term" value="F:arylsulfatase activity"/>
    <property type="evidence" value="ECO:0007669"/>
    <property type="project" value="TreeGrafter"/>
</dbReference>
<feature type="region of interest" description="Disordered" evidence="5">
    <location>
        <begin position="530"/>
        <end position="552"/>
    </location>
</feature>
<dbReference type="EMBL" id="ANOH01000441">
    <property type="protein sequence ID" value="EMI52282.1"/>
    <property type="molecule type" value="Genomic_DNA"/>
</dbReference>
<evidence type="ECO:0000313" key="8">
    <source>
        <dbReference type="Proteomes" id="UP000011885"/>
    </source>
</evidence>
<evidence type="ECO:0000256" key="2">
    <source>
        <dbReference type="ARBA" id="ARBA00022723"/>
    </source>
</evidence>
<protein>
    <submittedName>
        <fullName evidence="7">Arylsulfatase A</fullName>
    </submittedName>
</protein>
<dbReference type="SUPFAM" id="SSF53649">
    <property type="entry name" value="Alkaline phosphatase-like"/>
    <property type="match status" value="1"/>
</dbReference>
<dbReference type="InterPro" id="IPR050738">
    <property type="entry name" value="Sulfatase"/>
</dbReference>
<gene>
    <name evidence="7" type="ORF">RSSM_06275</name>
</gene>
<feature type="domain" description="Sulfatase N-terminal" evidence="6">
    <location>
        <begin position="44"/>
        <end position="403"/>
    </location>
</feature>
<keyword evidence="2" id="KW-0479">Metal-binding</keyword>
<dbReference type="PANTHER" id="PTHR42693">
    <property type="entry name" value="ARYLSULFATASE FAMILY MEMBER"/>
    <property type="match status" value="1"/>
</dbReference>
<dbReference type="Gene3D" id="3.30.1120.10">
    <property type="match status" value="1"/>
</dbReference>
<dbReference type="PROSITE" id="PS00523">
    <property type="entry name" value="SULFATASE_1"/>
    <property type="match status" value="1"/>
</dbReference>
<dbReference type="Proteomes" id="UP000011885">
    <property type="component" value="Unassembled WGS sequence"/>
</dbReference>
<keyword evidence="3" id="KW-0378">Hydrolase</keyword>
<dbReference type="Pfam" id="PF00884">
    <property type="entry name" value="Sulfatase"/>
    <property type="match status" value="1"/>
</dbReference>
<dbReference type="InterPro" id="IPR017850">
    <property type="entry name" value="Alkaline_phosphatase_core_sf"/>
</dbReference>
<keyword evidence="8" id="KW-1185">Reference proteome</keyword>
<dbReference type="CDD" id="cd16143">
    <property type="entry name" value="ARS_like"/>
    <property type="match status" value="1"/>
</dbReference>
<dbReference type="InterPro" id="IPR024607">
    <property type="entry name" value="Sulfatase_CS"/>
</dbReference>
<evidence type="ECO:0000256" key="3">
    <source>
        <dbReference type="ARBA" id="ARBA00022801"/>
    </source>
</evidence>
<dbReference type="PATRIC" id="fig|1263870.3.peg.6647"/>
<dbReference type="InterPro" id="IPR000917">
    <property type="entry name" value="Sulfatase_N"/>
</dbReference>
<dbReference type="AlphaFoldDB" id="M5TSW4"/>
<proteinExistence type="inferred from homology"/>
<evidence type="ECO:0000259" key="6">
    <source>
        <dbReference type="Pfam" id="PF00884"/>
    </source>
</evidence>
<evidence type="ECO:0000256" key="5">
    <source>
        <dbReference type="SAM" id="MobiDB-lite"/>
    </source>
</evidence>
<evidence type="ECO:0000256" key="1">
    <source>
        <dbReference type="ARBA" id="ARBA00008779"/>
    </source>
</evidence>
<comment type="caution">
    <text evidence="7">The sequence shown here is derived from an EMBL/GenBank/DDBJ whole genome shotgun (WGS) entry which is preliminary data.</text>
</comment>
<dbReference type="Gene3D" id="3.40.720.10">
    <property type="entry name" value="Alkaline Phosphatase, subunit A"/>
    <property type="match status" value="1"/>
</dbReference>
<dbReference type="RefSeq" id="WP_008688049.1">
    <property type="nucleotide sequence ID" value="NZ_ANOH01000441.1"/>
</dbReference>
<keyword evidence="4" id="KW-0106">Calcium</keyword>
<accession>M5TSW4</accession>
<evidence type="ECO:0000256" key="4">
    <source>
        <dbReference type="ARBA" id="ARBA00022837"/>
    </source>
</evidence>
<dbReference type="GO" id="GO:0046872">
    <property type="term" value="F:metal ion binding"/>
    <property type="evidence" value="ECO:0007669"/>
    <property type="project" value="UniProtKB-KW"/>
</dbReference>
<sequence length="552" mass="60520">MSFLTRTSNNTRSHCVSGAIVMLLTVFLTIAQTHQPVAAESTPPNVVYILADDLGYGDLGCYGATKLKTPNIDRLAKEGRRFTDAHSASAVCTPSRYALLTGNYPIRASGGKGIWGPAPVTSGLLVDTEEFTLADVFQHAGYRTAAMGKWHLGFGKGKNDWKEPLRPGPQDLGFDYYFGLPVVNSAPPYVYVENDKIVGGDPDDPLVYLGRGRHTDATPITEIPPEASQRTPNMFKGAVEAHKQYNDYTVGTVLAGKAVDWISDNKDNPFFLYLATTHIHHPFTPGKRFQGSSDAELYGDFIQELDWIVGEVVNALENHGLTKNTLIVFTSDNGGMLNLGGRNAVRAGHRMNGDLLGFKFGAWEGGHRVPFIARWPGKIEPSSVSDQLLCNVDMLATFAALLDSDNAALKKKDSINMLPALLETPDEPIREELLLAPHKTSNLGIRKGKWMYIRARGSGGFNGSREPQHAWGGPAGVKFLGSPNSDIENGKIKKNAPPAQLYDLGQDVRQTTNVYRQFPEVVQEMETLLNSYRPQKPANKDKTPKRQQKVGK</sequence>
<dbReference type="PANTHER" id="PTHR42693:SF53">
    <property type="entry name" value="ENDO-4-O-SULFATASE"/>
    <property type="match status" value="1"/>
</dbReference>
<organism evidence="7 8">
    <name type="scientific">Rhodopirellula sallentina SM41</name>
    <dbReference type="NCBI Taxonomy" id="1263870"/>
    <lineage>
        <taxon>Bacteria</taxon>
        <taxon>Pseudomonadati</taxon>
        <taxon>Planctomycetota</taxon>
        <taxon>Planctomycetia</taxon>
        <taxon>Pirellulales</taxon>
        <taxon>Pirellulaceae</taxon>
        <taxon>Rhodopirellula</taxon>
    </lineage>
</organism>